<dbReference type="RefSeq" id="WP_397674722.1">
    <property type="nucleotide sequence ID" value="NZ_JBIRFW010000023.1"/>
</dbReference>
<protein>
    <submittedName>
        <fullName evidence="3">Nuclear transport factor 2 family protein</fullName>
    </submittedName>
</protein>
<feature type="region of interest" description="Disordered" evidence="1">
    <location>
        <begin position="1"/>
        <end position="30"/>
    </location>
</feature>
<dbReference type="PANTHER" id="PTHR35569">
    <property type="entry name" value="CYANAMIDE HYDRATASE DDI2-RELATED"/>
    <property type="match status" value="1"/>
</dbReference>
<dbReference type="InterPro" id="IPR032710">
    <property type="entry name" value="NTF2-like_dom_sf"/>
</dbReference>
<comment type="caution">
    <text evidence="3">The sequence shown here is derived from an EMBL/GenBank/DDBJ whole genome shotgun (WGS) entry which is preliminary data.</text>
</comment>
<dbReference type="EMBL" id="JBIRGH010000018">
    <property type="protein sequence ID" value="MFH8587729.1"/>
    <property type="molecule type" value="Genomic_DNA"/>
</dbReference>
<gene>
    <name evidence="3" type="ORF">ACH4GP_25575</name>
</gene>
<organism evidence="3 4">
    <name type="scientific">Streptomyces celluloflavus</name>
    <dbReference type="NCBI Taxonomy" id="58344"/>
    <lineage>
        <taxon>Bacteria</taxon>
        <taxon>Bacillati</taxon>
        <taxon>Actinomycetota</taxon>
        <taxon>Actinomycetes</taxon>
        <taxon>Kitasatosporales</taxon>
        <taxon>Streptomycetaceae</taxon>
        <taxon>Streptomyces</taxon>
    </lineage>
</organism>
<accession>A0ABW7RK48</accession>
<dbReference type="SUPFAM" id="SSF109604">
    <property type="entry name" value="HD-domain/PDEase-like"/>
    <property type="match status" value="1"/>
</dbReference>
<reference evidence="3 4" key="1">
    <citation type="submission" date="2024-10" db="EMBL/GenBank/DDBJ databases">
        <title>The Natural Products Discovery Center: Release of the First 8490 Sequenced Strains for Exploring Actinobacteria Biosynthetic Diversity.</title>
        <authorList>
            <person name="Kalkreuter E."/>
            <person name="Kautsar S.A."/>
            <person name="Yang D."/>
            <person name="Bader C.D."/>
            <person name="Teijaro C.N."/>
            <person name="Fluegel L."/>
            <person name="Davis C.M."/>
            <person name="Simpson J.R."/>
            <person name="Lauterbach L."/>
            <person name="Steele A.D."/>
            <person name="Gui C."/>
            <person name="Meng S."/>
            <person name="Li G."/>
            <person name="Viehrig K."/>
            <person name="Ye F."/>
            <person name="Su P."/>
            <person name="Kiefer A.F."/>
            <person name="Nichols A."/>
            <person name="Cepeda A.J."/>
            <person name="Yan W."/>
            <person name="Fan B."/>
            <person name="Jiang Y."/>
            <person name="Adhikari A."/>
            <person name="Zheng C.-J."/>
            <person name="Schuster L."/>
            <person name="Cowan T.M."/>
            <person name="Smanski M.J."/>
            <person name="Chevrette M.G."/>
            <person name="De Carvalho L.P.S."/>
            <person name="Shen B."/>
        </authorList>
    </citation>
    <scope>NUCLEOTIDE SEQUENCE [LARGE SCALE GENOMIC DNA]</scope>
    <source>
        <strain evidence="3 4">NPDC018013</strain>
    </source>
</reference>
<evidence type="ECO:0000259" key="2">
    <source>
        <dbReference type="SMART" id="SM00471"/>
    </source>
</evidence>
<dbReference type="CDD" id="cd00077">
    <property type="entry name" value="HDc"/>
    <property type="match status" value="1"/>
</dbReference>
<dbReference type="Gene3D" id="1.10.3210.10">
    <property type="entry name" value="Hypothetical protein af1432"/>
    <property type="match status" value="1"/>
</dbReference>
<dbReference type="InterPro" id="IPR037401">
    <property type="entry name" value="SnoaL-like"/>
</dbReference>
<proteinExistence type="predicted"/>
<evidence type="ECO:0000313" key="4">
    <source>
        <dbReference type="Proteomes" id="UP001610990"/>
    </source>
</evidence>
<sequence length="369" mass="39171">MSPAPSPQPPQPPPSAASPPPALPPHQDDFGLPRSDLAVRALRFAEAAESAVIFRHSVRSYLFARELATGRGLTAGADFDDELVFLGCVLHDLGLSEQGNGDQRFEVDGADLAARFLRDQGVDEQVVATVWDTIALHTSDGITSRQGPEVALAQAGIAADILGRDKELLPDAFTDRVHAAFPREDLAYALTDLVTRQALANPAKAGPLSFPGQVVRGSLPHGALPTWYDLIAGAGWGDRPPAARTDTAAAWEPGQLPVLFERFLDAGDLDALVSLYEPHAVLAPAPGSTVTGPTAIAAQLRSWIECGVRVTFRRRALHTAGDLALLSHTATVTGPSPDGTPVTRDTAEVARRQPDGRWLYAVDDPFFGA</sequence>
<dbReference type="Proteomes" id="UP001610990">
    <property type="component" value="Unassembled WGS sequence"/>
</dbReference>
<dbReference type="Gene3D" id="3.10.450.50">
    <property type="match status" value="1"/>
</dbReference>
<feature type="compositionally biased region" description="Pro residues" evidence="1">
    <location>
        <begin position="1"/>
        <end position="24"/>
    </location>
</feature>
<dbReference type="SMART" id="SM00471">
    <property type="entry name" value="HDc"/>
    <property type="match status" value="1"/>
</dbReference>
<dbReference type="InterPro" id="IPR006674">
    <property type="entry name" value="HD_domain"/>
</dbReference>
<dbReference type="InterPro" id="IPR003607">
    <property type="entry name" value="HD/PDEase_dom"/>
</dbReference>
<dbReference type="SUPFAM" id="SSF54427">
    <property type="entry name" value="NTF2-like"/>
    <property type="match status" value="1"/>
</dbReference>
<name>A0ABW7RK48_9ACTN</name>
<feature type="domain" description="HD/PDEase" evidence="2">
    <location>
        <begin position="49"/>
        <end position="189"/>
    </location>
</feature>
<evidence type="ECO:0000256" key="1">
    <source>
        <dbReference type="SAM" id="MobiDB-lite"/>
    </source>
</evidence>
<dbReference type="Pfam" id="PF01966">
    <property type="entry name" value="HD"/>
    <property type="match status" value="1"/>
</dbReference>
<keyword evidence="4" id="KW-1185">Reference proteome</keyword>
<dbReference type="Pfam" id="PF12680">
    <property type="entry name" value="SnoaL_2"/>
    <property type="match status" value="1"/>
</dbReference>
<evidence type="ECO:0000313" key="3">
    <source>
        <dbReference type="EMBL" id="MFH8587729.1"/>
    </source>
</evidence>
<dbReference type="PANTHER" id="PTHR35569:SF1">
    <property type="entry name" value="CYANAMIDE HYDRATASE DDI2-RELATED"/>
    <property type="match status" value="1"/>
</dbReference>